<keyword evidence="2" id="KW-1185">Reference proteome</keyword>
<dbReference type="Gene3D" id="1.20.1590.10">
    <property type="entry name" value="YP_001051499.1 domain like"/>
    <property type="match status" value="1"/>
</dbReference>
<gene>
    <name evidence="1" type="ORF">GCM10025772_21610</name>
</gene>
<dbReference type="Proteomes" id="UP001501600">
    <property type="component" value="Unassembled WGS sequence"/>
</dbReference>
<organism evidence="1 2">
    <name type="scientific">Ferrimonas gelatinilytica</name>
    <dbReference type="NCBI Taxonomy" id="1255257"/>
    <lineage>
        <taxon>Bacteria</taxon>
        <taxon>Pseudomonadati</taxon>
        <taxon>Pseudomonadota</taxon>
        <taxon>Gammaproteobacteria</taxon>
        <taxon>Alteromonadales</taxon>
        <taxon>Ferrimonadaceae</taxon>
        <taxon>Ferrimonas</taxon>
    </lineage>
</organism>
<comment type="caution">
    <text evidence="1">The sequence shown here is derived from an EMBL/GenBank/DDBJ whole genome shotgun (WGS) entry which is preliminary data.</text>
</comment>
<dbReference type="InterPro" id="IPR023381">
    <property type="entry name" value="YP001051499.1-like_dom_sf"/>
</dbReference>
<sequence>MTAKPGFFNRIKALNSKQLTLFAIALSERMLPNYLLFAQITEQADSQKAATIQDMLWQSLYTRNFKLNYERMQDQLELLIPEPEEYDFYGVYPATDALVAMVTILSAMEQKVDTDLINLSKLSSSTVAAFIEASEQPEVESEEALDDFVFSHPLMAQEREIQNQLLEWVEEQDPIDPEAVKALRKELRDEGVSNIGVTLTDEA</sequence>
<name>A0ABP9S7L0_9GAMM</name>
<proteinExistence type="predicted"/>
<evidence type="ECO:0000313" key="2">
    <source>
        <dbReference type="Proteomes" id="UP001501600"/>
    </source>
</evidence>
<accession>A0ABP9S7L0</accession>
<dbReference type="RefSeq" id="WP_345317076.1">
    <property type="nucleotide sequence ID" value="NZ_BAABLF010000013.1"/>
</dbReference>
<dbReference type="Pfam" id="PF04222">
    <property type="entry name" value="DUF416"/>
    <property type="match status" value="1"/>
</dbReference>
<evidence type="ECO:0000313" key="1">
    <source>
        <dbReference type="EMBL" id="GAA5192417.1"/>
    </source>
</evidence>
<dbReference type="InterPro" id="IPR007338">
    <property type="entry name" value="DUF416"/>
</dbReference>
<protein>
    <submittedName>
        <fullName evidence="1">YjaG family protein</fullName>
    </submittedName>
</protein>
<dbReference type="EMBL" id="BAABLF010000013">
    <property type="protein sequence ID" value="GAA5192417.1"/>
    <property type="molecule type" value="Genomic_DNA"/>
</dbReference>
<reference evidence="2" key="1">
    <citation type="journal article" date="2019" name="Int. J. Syst. Evol. Microbiol.">
        <title>The Global Catalogue of Microorganisms (GCM) 10K type strain sequencing project: providing services to taxonomists for standard genome sequencing and annotation.</title>
        <authorList>
            <consortium name="The Broad Institute Genomics Platform"/>
            <consortium name="The Broad Institute Genome Sequencing Center for Infectious Disease"/>
            <person name="Wu L."/>
            <person name="Ma J."/>
        </authorList>
    </citation>
    <scope>NUCLEOTIDE SEQUENCE [LARGE SCALE GENOMIC DNA]</scope>
    <source>
        <strain evidence="2">JCM 18720</strain>
    </source>
</reference>